<evidence type="ECO:0000313" key="7">
    <source>
        <dbReference type="EMBL" id="KAK6929980.1"/>
    </source>
</evidence>
<gene>
    <name evidence="7" type="ORF">RJ641_004074</name>
</gene>
<evidence type="ECO:0000256" key="4">
    <source>
        <dbReference type="SAM" id="MobiDB-lite"/>
    </source>
</evidence>
<keyword evidence="8" id="KW-1185">Reference proteome</keyword>
<evidence type="ECO:0000256" key="1">
    <source>
        <dbReference type="ARBA" id="ARBA00022723"/>
    </source>
</evidence>
<dbReference type="PROSITE" id="PS00196">
    <property type="entry name" value="COPPER_BLUE"/>
    <property type="match status" value="1"/>
</dbReference>
<dbReference type="PROSITE" id="PS51485">
    <property type="entry name" value="PHYTOCYANIN"/>
    <property type="match status" value="1"/>
</dbReference>
<evidence type="ECO:0000256" key="3">
    <source>
        <dbReference type="ARBA" id="ARBA00023180"/>
    </source>
</evidence>
<keyword evidence="3" id="KW-0325">Glycoprotein</keyword>
<dbReference type="Proteomes" id="UP001370490">
    <property type="component" value="Unassembled WGS sequence"/>
</dbReference>
<dbReference type="PANTHER" id="PTHR33021">
    <property type="entry name" value="BLUE COPPER PROTEIN"/>
    <property type="match status" value="1"/>
</dbReference>
<keyword evidence="1" id="KW-0479">Metal-binding</keyword>
<dbReference type="PANTHER" id="PTHR33021:SF339">
    <property type="entry name" value="OS07G0570600 PROTEIN"/>
    <property type="match status" value="1"/>
</dbReference>
<dbReference type="InterPro" id="IPR003245">
    <property type="entry name" value="Phytocyanin_dom"/>
</dbReference>
<sequence length="183" mass="19514">MGLSSFALASVFLALFLQVLPGCYGAVYKVGDDVGWTTIGNPDYKQWASSKTFHVGDIILFQYNAQYHNVMQVTHSDYKACNTSAPIATHTTGNDSYTITTRGHHYFLCGVPGHCQSGQKVDINVLRTSSVEPAPAPSPSGSASSGVASTPGPAPNSAPLNLMMDAKLWWAMCIFAVFVSAFA</sequence>
<dbReference type="InterPro" id="IPR008972">
    <property type="entry name" value="Cupredoxin"/>
</dbReference>
<feature type="chain" id="PRO_5042932523" evidence="5">
    <location>
        <begin position="26"/>
        <end position="183"/>
    </location>
</feature>
<comment type="caution">
    <text evidence="7">The sequence shown here is derived from an EMBL/GenBank/DDBJ whole genome shotgun (WGS) entry which is preliminary data.</text>
</comment>
<organism evidence="7 8">
    <name type="scientific">Dillenia turbinata</name>
    <dbReference type="NCBI Taxonomy" id="194707"/>
    <lineage>
        <taxon>Eukaryota</taxon>
        <taxon>Viridiplantae</taxon>
        <taxon>Streptophyta</taxon>
        <taxon>Embryophyta</taxon>
        <taxon>Tracheophyta</taxon>
        <taxon>Spermatophyta</taxon>
        <taxon>Magnoliopsida</taxon>
        <taxon>eudicotyledons</taxon>
        <taxon>Gunneridae</taxon>
        <taxon>Pentapetalae</taxon>
        <taxon>Dilleniales</taxon>
        <taxon>Dilleniaceae</taxon>
        <taxon>Dillenia</taxon>
    </lineage>
</organism>
<feature type="signal peptide" evidence="5">
    <location>
        <begin position="1"/>
        <end position="25"/>
    </location>
</feature>
<keyword evidence="5" id="KW-0732">Signal</keyword>
<dbReference type="SUPFAM" id="SSF49503">
    <property type="entry name" value="Cupredoxins"/>
    <property type="match status" value="1"/>
</dbReference>
<dbReference type="InterPro" id="IPR039391">
    <property type="entry name" value="Phytocyanin-like"/>
</dbReference>
<name>A0AAN8V9B0_9MAGN</name>
<dbReference type="Gene3D" id="2.60.40.420">
    <property type="entry name" value="Cupredoxins - blue copper proteins"/>
    <property type="match status" value="1"/>
</dbReference>
<dbReference type="EMBL" id="JBAMMX010000012">
    <property type="protein sequence ID" value="KAK6929980.1"/>
    <property type="molecule type" value="Genomic_DNA"/>
</dbReference>
<evidence type="ECO:0000256" key="5">
    <source>
        <dbReference type="SAM" id="SignalP"/>
    </source>
</evidence>
<dbReference type="GO" id="GO:0005886">
    <property type="term" value="C:plasma membrane"/>
    <property type="evidence" value="ECO:0007669"/>
    <property type="project" value="TreeGrafter"/>
</dbReference>
<protein>
    <submittedName>
        <fullName evidence="7">Phytocyanin domain</fullName>
    </submittedName>
</protein>
<dbReference type="FunFam" id="2.60.40.420:FF:000003">
    <property type="entry name" value="Blue copper"/>
    <property type="match status" value="1"/>
</dbReference>
<feature type="domain" description="Phytocyanin" evidence="6">
    <location>
        <begin position="26"/>
        <end position="127"/>
    </location>
</feature>
<proteinExistence type="predicted"/>
<dbReference type="AlphaFoldDB" id="A0AAN8V9B0"/>
<reference evidence="7 8" key="1">
    <citation type="submission" date="2023-12" db="EMBL/GenBank/DDBJ databases">
        <title>A high-quality genome assembly for Dillenia turbinata (Dilleniales).</title>
        <authorList>
            <person name="Chanderbali A."/>
        </authorList>
    </citation>
    <scope>NUCLEOTIDE SEQUENCE [LARGE SCALE GENOMIC DNA]</scope>
    <source>
        <strain evidence="7">LSX21</strain>
        <tissue evidence="7">Leaf</tissue>
    </source>
</reference>
<dbReference type="GO" id="GO:0009055">
    <property type="term" value="F:electron transfer activity"/>
    <property type="evidence" value="ECO:0007669"/>
    <property type="project" value="InterPro"/>
</dbReference>
<evidence type="ECO:0000256" key="2">
    <source>
        <dbReference type="ARBA" id="ARBA00023008"/>
    </source>
</evidence>
<keyword evidence="2" id="KW-0186">Copper</keyword>
<dbReference type="InterPro" id="IPR028871">
    <property type="entry name" value="BlueCu_1_BS"/>
</dbReference>
<dbReference type="Pfam" id="PF02298">
    <property type="entry name" value="Cu_bind_like"/>
    <property type="match status" value="1"/>
</dbReference>
<accession>A0AAN8V9B0</accession>
<dbReference type="GO" id="GO:0046872">
    <property type="term" value="F:metal ion binding"/>
    <property type="evidence" value="ECO:0007669"/>
    <property type="project" value="UniProtKB-KW"/>
</dbReference>
<evidence type="ECO:0000259" key="6">
    <source>
        <dbReference type="PROSITE" id="PS51485"/>
    </source>
</evidence>
<feature type="region of interest" description="Disordered" evidence="4">
    <location>
        <begin position="130"/>
        <end position="151"/>
    </location>
</feature>
<evidence type="ECO:0000313" key="8">
    <source>
        <dbReference type="Proteomes" id="UP001370490"/>
    </source>
</evidence>